<evidence type="ECO:0000313" key="2">
    <source>
        <dbReference type="EMBL" id="MCD7462688.1"/>
    </source>
</evidence>
<keyword evidence="3" id="KW-1185">Reference proteome</keyword>
<feature type="compositionally biased region" description="Low complexity" evidence="1">
    <location>
        <begin position="62"/>
        <end position="79"/>
    </location>
</feature>
<protein>
    <submittedName>
        <fullName evidence="2">Uncharacterized protein</fullName>
    </submittedName>
</protein>
<feature type="region of interest" description="Disordered" evidence="1">
    <location>
        <begin position="61"/>
        <end position="86"/>
    </location>
</feature>
<organism evidence="2 3">
    <name type="scientific">Datura stramonium</name>
    <name type="common">Jimsonweed</name>
    <name type="synonym">Common thornapple</name>
    <dbReference type="NCBI Taxonomy" id="4076"/>
    <lineage>
        <taxon>Eukaryota</taxon>
        <taxon>Viridiplantae</taxon>
        <taxon>Streptophyta</taxon>
        <taxon>Embryophyta</taxon>
        <taxon>Tracheophyta</taxon>
        <taxon>Spermatophyta</taxon>
        <taxon>Magnoliopsida</taxon>
        <taxon>eudicotyledons</taxon>
        <taxon>Gunneridae</taxon>
        <taxon>Pentapetalae</taxon>
        <taxon>asterids</taxon>
        <taxon>lamiids</taxon>
        <taxon>Solanales</taxon>
        <taxon>Solanaceae</taxon>
        <taxon>Solanoideae</taxon>
        <taxon>Datureae</taxon>
        <taxon>Datura</taxon>
    </lineage>
</organism>
<comment type="caution">
    <text evidence="2">The sequence shown here is derived from an EMBL/GenBank/DDBJ whole genome shotgun (WGS) entry which is preliminary data.</text>
</comment>
<gene>
    <name evidence="2" type="ORF">HAX54_049103</name>
</gene>
<accession>A0ABS8SV17</accession>
<sequence>MEEFYIAFKEKHVIHAEAQFDAESFKMPLDMTVQAYSVITLATKTNKEAPAMKREKYSRNMTLPSSSASTHTATAPLHTVEPQGSPPPDLLNIALRDKMHKNQLVRLAKDLPAMIQGAIKKALQPPKDKLARLCSTVDVLECKVGTLKQEVAALIAPSPIGQPKPCEPEAIIEAPRSLSDDWWLSYDSESE</sequence>
<evidence type="ECO:0000313" key="3">
    <source>
        <dbReference type="Proteomes" id="UP000823775"/>
    </source>
</evidence>
<name>A0ABS8SV17_DATST</name>
<reference evidence="2 3" key="1">
    <citation type="journal article" date="2021" name="BMC Genomics">
        <title>Datura genome reveals duplications of psychoactive alkaloid biosynthetic genes and high mutation rate following tissue culture.</title>
        <authorList>
            <person name="Rajewski A."/>
            <person name="Carter-House D."/>
            <person name="Stajich J."/>
            <person name="Litt A."/>
        </authorList>
    </citation>
    <scope>NUCLEOTIDE SEQUENCE [LARGE SCALE GENOMIC DNA]</scope>
    <source>
        <strain evidence="2">AR-01</strain>
    </source>
</reference>
<dbReference type="EMBL" id="JACEIK010000826">
    <property type="protein sequence ID" value="MCD7462688.1"/>
    <property type="molecule type" value="Genomic_DNA"/>
</dbReference>
<evidence type="ECO:0000256" key="1">
    <source>
        <dbReference type="SAM" id="MobiDB-lite"/>
    </source>
</evidence>
<proteinExistence type="predicted"/>
<dbReference type="Proteomes" id="UP000823775">
    <property type="component" value="Unassembled WGS sequence"/>
</dbReference>